<dbReference type="EMBL" id="JBHRZH010000020">
    <property type="protein sequence ID" value="MFC3763706.1"/>
    <property type="molecule type" value="Genomic_DNA"/>
</dbReference>
<protein>
    <submittedName>
        <fullName evidence="1">DUF2469 domain-containing protein</fullName>
    </submittedName>
</protein>
<proteinExistence type="predicted"/>
<sequence>MSAEDLEKYETEMELQLYREYRDVVGIFKYVVETDRRFYLANNVDLKVRTEGGETYFEVTMSDAWVWDMYRPARFVKNVKVVTFKDVNVEELAKSDFDVPKDDTNFGQ</sequence>
<gene>
    <name evidence="1" type="ORF">ACFOUW_22905</name>
</gene>
<dbReference type="RefSeq" id="WP_205118580.1">
    <property type="nucleotide sequence ID" value="NZ_JAFBCM010000001.1"/>
</dbReference>
<dbReference type="Pfam" id="PF10611">
    <property type="entry name" value="DUF2469"/>
    <property type="match status" value="1"/>
</dbReference>
<comment type="caution">
    <text evidence="1">The sequence shown here is derived from an EMBL/GenBank/DDBJ whole genome shotgun (WGS) entry which is preliminary data.</text>
</comment>
<dbReference type="Proteomes" id="UP001595699">
    <property type="component" value="Unassembled WGS sequence"/>
</dbReference>
<reference evidence="2" key="1">
    <citation type="journal article" date="2019" name="Int. J. Syst. Evol. Microbiol.">
        <title>The Global Catalogue of Microorganisms (GCM) 10K type strain sequencing project: providing services to taxonomists for standard genome sequencing and annotation.</title>
        <authorList>
            <consortium name="The Broad Institute Genomics Platform"/>
            <consortium name="The Broad Institute Genome Sequencing Center for Infectious Disease"/>
            <person name="Wu L."/>
            <person name="Ma J."/>
        </authorList>
    </citation>
    <scope>NUCLEOTIDE SEQUENCE [LARGE SCALE GENOMIC DNA]</scope>
    <source>
        <strain evidence="2">CGMCC 4.7241</strain>
    </source>
</reference>
<evidence type="ECO:0000313" key="1">
    <source>
        <dbReference type="EMBL" id="MFC3763706.1"/>
    </source>
</evidence>
<evidence type="ECO:0000313" key="2">
    <source>
        <dbReference type="Proteomes" id="UP001595699"/>
    </source>
</evidence>
<organism evidence="1 2">
    <name type="scientific">Tenggerimyces flavus</name>
    <dbReference type="NCBI Taxonomy" id="1708749"/>
    <lineage>
        <taxon>Bacteria</taxon>
        <taxon>Bacillati</taxon>
        <taxon>Actinomycetota</taxon>
        <taxon>Actinomycetes</taxon>
        <taxon>Propionibacteriales</taxon>
        <taxon>Nocardioidaceae</taxon>
        <taxon>Tenggerimyces</taxon>
    </lineage>
</organism>
<accession>A0ABV7YEF3</accession>
<keyword evidence="2" id="KW-1185">Reference proteome</keyword>
<dbReference type="InterPro" id="IPR019592">
    <property type="entry name" value="DUF2469"/>
</dbReference>
<name>A0ABV7YEF3_9ACTN</name>